<dbReference type="Proteomes" id="UP000836841">
    <property type="component" value="Chromosome 6"/>
</dbReference>
<evidence type="ECO:0000256" key="1">
    <source>
        <dbReference type="SAM" id="MobiDB-lite"/>
    </source>
</evidence>
<organism evidence="3 4">
    <name type="scientific">Thlaspi arvense</name>
    <name type="common">Field penny-cress</name>
    <dbReference type="NCBI Taxonomy" id="13288"/>
    <lineage>
        <taxon>Eukaryota</taxon>
        <taxon>Viridiplantae</taxon>
        <taxon>Streptophyta</taxon>
        <taxon>Embryophyta</taxon>
        <taxon>Tracheophyta</taxon>
        <taxon>Spermatophyta</taxon>
        <taxon>Magnoliopsida</taxon>
        <taxon>eudicotyledons</taxon>
        <taxon>Gunneridae</taxon>
        <taxon>Pentapetalae</taxon>
        <taxon>rosids</taxon>
        <taxon>malvids</taxon>
        <taxon>Brassicales</taxon>
        <taxon>Brassicaceae</taxon>
        <taxon>Thlaspideae</taxon>
        <taxon>Thlaspi</taxon>
    </lineage>
</organism>
<keyword evidence="2" id="KW-1133">Transmembrane helix</keyword>
<gene>
    <name evidence="3" type="ORF">TAV2_LOCUS19162</name>
</gene>
<feature type="region of interest" description="Disordered" evidence="1">
    <location>
        <begin position="60"/>
        <end position="97"/>
    </location>
</feature>
<keyword evidence="4" id="KW-1185">Reference proteome</keyword>
<feature type="transmembrane region" description="Helical" evidence="2">
    <location>
        <begin position="269"/>
        <end position="290"/>
    </location>
</feature>
<keyword evidence="2" id="KW-0812">Transmembrane</keyword>
<keyword evidence="2" id="KW-0472">Membrane</keyword>
<evidence type="ECO:0000313" key="3">
    <source>
        <dbReference type="EMBL" id="CAH2070507.1"/>
    </source>
</evidence>
<feature type="compositionally biased region" description="Low complexity" evidence="1">
    <location>
        <begin position="72"/>
        <end position="84"/>
    </location>
</feature>
<protein>
    <submittedName>
        <fullName evidence="3">Uncharacterized protein</fullName>
    </submittedName>
</protein>
<reference evidence="3 4" key="1">
    <citation type="submission" date="2022-03" db="EMBL/GenBank/DDBJ databases">
        <authorList>
            <person name="Nunn A."/>
            <person name="Chopra R."/>
            <person name="Nunn A."/>
            <person name="Contreras Garrido A."/>
        </authorList>
    </citation>
    <scope>NUCLEOTIDE SEQUENCE [LARGE SCALE GENOMIC DNA]</scope>
</reference>
<evidence type="ECO:0000313" key="4">
    <source>
        <dbReference type="Proteomes" id="UP000836841"/>
    </source>
</evidence>
<dbReference type="AlphaFoldDB" id="A0AAU9STW2"/>
<name>A0AAU9STW2_THLAR</name>
<accession>A0AAU9STW2</accession>
<dbReference type="EMBL" id="OU466862">
    <property type="protein sequence ID" value="CAH2070507.1"/>
    <property type="molecule type" value="Genomic_DNA"/>
</dbReference>
<proteinExistence type="predicted"/>
<evidence type="ECO:0000256" key="2">
    <source>
        <dbReference type="SAM" id="Phobius"/>
    </source>
</evidence>
<sequence>MCSPPDQRLVSSSSEPVLFPFDRFSPTISISGSGQSFSPAAFLMGYVALLRTEFPCLSFTPSEPSDPPPSKMSPDLLESLSLLKPPEPPDPPDRSSELTFLTALPSFAPLPAKGLVGVDPFVPSQPISPDPPDPHDLEFVVPASSLLMVSSKSGSPSHVFSEGEKYQKYQFSERMMCKSFSHSEEESNVFLPCTSPDCFQDLTLLRSELRKDSQLSLQPLHHVLATSSCIYVISTLVSDYEVLFNTLRLGLDTDEIAGFLLDIRNLATFFYPLSFHFVLLFLFYAAVVLAKFALYCLNFWVDPV</sequence>